<dbReference type="GO" id="GO:0016491">
    <property type="term" value="F:oxidoreductase activity"/>
    <property type="evidence" value="ECO:0007669"/>
    <property type="project" value="UniProtKB-KW"/>
</dbReference>
<reference evidence="4" key="1">
    <citation type="journal article" date="2020" name="mSystems">
        <title>Genome- and Community-Level Interaction Insights into Carbon Utilization and Element Cycling Functions of Hydrothermarchaeota in Hydrothermal Sediment.</title>
        <authorList>
            <person name="Zhou Z."/>
            <person name="Liu Y."/>
            <person name="Xu W."/>
            <person name="Pan J."/>
            <person name="Luo Z.H."/>
            <person name="Li M."/>
        </authorList>
    </citation>
    <scope>NUCLEOTIDE SEQUENCE [LARGE SCALE GENOMIC DNA]</scope>
    <source>
        <strain evidence="4">HyVt-456</strain>
    </source>
</reference>
<feature type="domain" description="NADP-dependent oxidoreductase" evidence="3">
    <location>
        <begin position="16"/>
        <end position="316"/>
    </location>
</feature>
<dbReference type="InterPro" id="IPR036812">
    <property type="entry name" value="NAD(P)_OxRdtase_dom_sf"/>
</dbReference>
<name>A0A7V1LPU5_CALAY</name>
<dbReference type="Gene3D" id="3.20.20.100">
    <property type="entry name" value="NADP-dependent oxidoreductase domain"/>
    <property type="match status" value="1"/>
</dbReference>
<dbReference type="Proteomes" id="UP000886005">
    <property type="component" value="Unassembled WGS sequence"/>
</dbReference>
<evidence type="ECO:0000259" key="3">
    <source>
        <dbReference type="Pfam" id="PF00248"/>
    </source>
</evidence>
<dbReference type="InterPro" id="IPR050523">
    <property type="entry name" value="AKR_Detox_Biosynth"/>
</dbReference>
<dbReference type="PANTHER" id="PTHR43364:SF4">
    <property type="entry name" value="NAD(P)-LINKED OXIDOREDUCTASE SUPERFAMILY PROTEIN"/>
    <property type="match status" value="1"/>
</dbReference>
<gene>
    <name evidence="4" type="ORF">ENJ10_12395</name>
</gene>
<keyword evidence="1" id="KW-0560">Oxidoreductase</keyword>
<dbReference type="SUPFAM" id="SSF51430">
    <property type="entry name" value="NAD(P)-linked oxidoreductase"/>
    <property type="match status" value="1"/>
</dbReference>
<dbReference type="PANTHER" id="PTHR43364">
    <property type="entry name" value="NADH-SPECIFIC METHYLGLYOXAL REDUCTASE-RELATED"/>
    <property type="match status" value="1"/>
</dbReference>
<proteinExistence type="predicted"/>
<evidence type="ECO:0000313" key="4">
    <source>
        <dbReference type="EMBL" id="HED11482.1"/>
    </source>
</evidence>
<dbReference type="InterPro" id="IPR023210">
    <property type="entry name" value="NADP_OxRdtase_dom"/>
</dbReference>
<organism evidence="4">
    <name type="scientific">Caldithrix abyssi</name>
    <dbReference type="NCBI Taxonomy" id="187145"/>
    <lineage>
        <taxon>Bacteria</taxon>
        <taxon>Pseudomonadati</taxon>
        <taxon>Calditrichota</taxon>
        <taxon>Calditrichia</taxon>
        <taxon>Calditrichales</taxon>
        <taxon>Calditrichaceae</taxon>
        <taxon>Caldithrix</taxon>
    </lineage>
</organism>
<dbReference type="AlphaFoldDB" id="A0A7V1LPU5"/>
<accession>A0A7V1LPU5</accession>
<feature type="region of interest" description="Disordered" evidence="2">
    <location>
        <begin position="290"/>
        <end position="309"/>
    </location>
</feature>
<protein>
    <submittedName>
        <fullName evidence="4">Aldo/keto reductase</fullName>
    </submittedName>
</protein>
<dbReference type="EMBL" id="DRLD01000348">
    <property type="protein sequence ID" value="HED11482.1"/>
    <property type="molecule type" value="Genomic_DNA"/>
</dbReference>
<dbReference type="CDD" id="cd19086">
    <property type="entry name" value="AKR_AKR11C1"/>
    <property type="match status" value="1"/>
</dbReference>
<evidence type="ECO:0000256" key="2">
    <source>
        <dbReference type="SAM" id="MobiDB-lite"/>
    </source>
</evidence>
<dbReference type="GO" id="GO:0005829">
    <property type="term" value="C:cytosol"/>
    <property type="evidence" value="ECO:0007669"/>
    <property type="project" value="TreeGrafter"/>
</dbReference>
<comment type="caution">
    <text evidence="4">The sequence shown here is derived from an EMBL/GenBank/DDBJ whole genome shotgun (WGS) entry which is preliminary data.</text>
</comment>
<dbReference type="Pfam" id="PF00248">
    <property type="entry name" value="Aldo_ket_red"/>
    <property type="match status" value="1"/>
</dbReference>
<evidence type="ECO:0000256" key="1">
    <source>
        <dbReference type="ARBA" id="ARBA00023002"/>
    </source>
</evidence>
<sequence length="321" mass="35818">MRYTQLGQRGPRVSTMGFGAWAIGGMNWGPTDDAVSIRALNAALDKGVTLIDTADVYGFGHSEELIAGVIRERGKGNVIIATKAGNDFYNAGDDDDEGYGPIKQTYTEEYLISAAEKSLKRLGVEALDILQLHSPDLEKLEREEPWRALEKLKKDGKILHAGLSIQSFKETEQAHLLDRHHDLLDVIQVRYNLLEREAEQVLFPKALEHGVGVIVRIPLLFGFLTGKFNRDSTFSAEDHRSMNLSPQKLEKYLTELERIRPLFDHYPDQSMARVSLRFCISHPACHTAIPGAKTPKQVDENAGASDLGPIPEEVLTQYGLR</sequence>